<dbReference type="EC" id="3.1.21.-" evidence="5"/>
<keyword evidence="2" id="KW-0680">Restriction system</keyword>
<dbReference type="Gene3D" id="3.90.220.20">
    <property type="entry name" value="DNA methylase specificity domains"/>
    <property type="match status" value="3"/>
</dbReference>
<evidence type="ECO:0000256" key="3">
    <source>
        <dbReference type="ARBA" id="ARBA00023125"/>
    </source>
</evidence>
<sequence length="563" mass="65326">MSKLTLNDKNWKTFNISDIFDIKDGYYNKKPPMSEKGKIPFLGATQYNNGITGFCDIKDIENYNKTGELNSKDKNKRVFKGNCLAITNNGSVGHIYFQPTEFTCSHDISPIYLKNRALTPQLAKFLIPLLRKSGESFEYAKKWRPKRIKKSKMILPIDNQGNPDWQFMEDYIKQIEQNQKSDLINYYSNKLLEIVSDTNHQDIQWSYFEIGELFEFINKPSKGLNHLQLSEKGTNYVGATNRNNGVLEYVENNEKLTYDGNAIVFIRNGEGAMGYSVYKKEPFIATQDVSVGYNPNLTEYSGLFITTIADKIRGKYNFGYKRNQSRLNKEKLRLPIDKNGNPNWRFMEDFIKNIEKDKIETLLSYLNQYNALAEPSRAEPSRAEPSRAEPSRAEPSRAEIVWARFKLSQIFFIKSGVRLTKSDMITGDMPFIGATEFNNGITEFVSNTNASLDKNILGVNYNGSVVENFYHPYDCIFSDDVKRLELKNKDYANKWVYLFLKTAILQQKEKYQYGYKFNAQRMSKQTIMLPTDDNGEPNWAYMENMMKAVEMKKILQILQHYEH</sequence>
<name>A0A378TVZ8_MORLA</name>
<dbReference type="REBASE" id="405175">
    <property type="entry name" value="S.Mla10359I"/>
</dbReference>
<evidence type="ECO:0000256" key="1">
    <source>
        <dbReference type="ARBA" id="ARBA00010923"/>
    </source>
</evidence>
<dbReference type="EMBL" id="UGQU01000004">
    <property type="protein sequence ID" value="STZ64092.1"/>
    <property type="molecule type" value="Genomic_DNA"/>
</dbReference>
<dbReference type="AlphaFoldDB" id="A0A378TVZ8"/>
<organism evidence="5 6">
    <name type="scientific">Moraxella lacunata</name>
    <dbReference type="NCBI Taxonomy" id="477"/>
    <lineage>
        <taxon>Bacteria</taxon>
        <taxon>Pseudomonadati</taxon>
        <taxon>Pseudomonadota</taxon>
        <taxon>Gammaproteobacteria</taxon>
        <taxon>Moraxellales</taxon>
        <taxon>Moraxellaceae</taxon>
        <taxon>Moraxella</taxon>
    </lineage>
</organism>
<dbReference type="GO" id="GO:0009307">
    <property type="term" value="P:DNA restriction-modification system"/>
    <property type="evidence" value="ECO:0007669"/>
    <property type="project" value="UniProtKB-KW"/>
</dbReference>
<evidence type="ECO:0000313" key="5">
    <source>
        <dbReference type="EMBL" id="STZ64092.1"/>
    </source>
</evidence>
<reference evidence="5 6" key="1">
    <citation type="submission" date="2018-06" db="EMBL/GenBank/DDBJ databases">
        <authorList>
            <consortium name="Pathogen Informatics"/>
            <person name="Doyle S."/>
        </authorList>
    </citation>
    <scope>NUCLEOTIDE SEQUENCE [LARGE SCALE GENOMIC DNA]</scope>
    <source>
        <strain evidence="5 6">NCTC10359</strain>
    </source>
</reference>
<dbReference type="InterPro" id="IPR000055">
    <property type="entry name" value="Restrct_endonuc_typeI_TRD"/>
</dbReference>
<comment type="similarity">
    <text evidence="1">Belongs to the type-I restriction system S methylase family.</text>
</comment>
<dbReference type="Proteomes" id="UP000254437">
    <property type="component" value="Unassembled WGS sequence"/>
</dbReference>
<evidence type="ECO:0000259" key="4">
    <source>
        <dbReference type="Pfam" id="PF01420"/>
    </source>
</evidence>
<dbReference type="GO" id="GO:0016787">
    <property type="term" value="F:hydrolase activity"/>
    <property type="evidence" value="ECO:0007669"/>
    <property type="project" value="UniProtKB-KW"/>
</dbReference>
<gene>
    <name evidence="5" type="primary">bcgIB</name>
    <name evidence="5" type="ORF">NCTC10359_02540</name>
</gene>
<dbReference type="GO" id="GO:0003677">
    <property type="term" value="F:DNA binding"/>
    <property type="evidence" value="ECO:0007669"/>
    <property type="project" value="UniProtKB-KW"/>
</dbReference>
<dbReference type="InterPro" id="IPR044946">
    <property type="entry name" value="Restrct_endonuc_typeI_TRD_sf"/>
</dbReference>
<accession>A0A378TVZ8</accession>
<evidence type="ECO:0000313" key="6">
    <source>
        <dbReference type="Proteomes" id="UP000254437"/>
    </source>
</evidence>
<evidence type="ECO:0000256" key="2">
    <source>
        <dbReference type="ARBA" id="ARBA00022747"/>
    </source>
</evidence>
<feature type="domain" description="Type I restriction modification DNA specificity" evidence="4">
    <location>
        <begin position="9"/>
        <end position="181"/>
    </location>
</feature>
<proteinExistence type="inferred from homology"/>
<dbReference type="Pfam" id="PF01420">
    <property type="entry name" value="Methylase_S"/>
    <property type="match status" value="3"/>
</dbReference>
<feature type="domain" description="Type I restriction modification DNA specificity" evidence="4">
    <location>
        <begin position="204"/>
        <end position="362"/>
    </location>
</feature>
<protein>
    <submittedName>
        <fullName evidence="5">Restriction enzyme BgcI subunit beta</fullName>
        <ecNumber evidence="5">3.1.21.-</ecNumber>
    </submittedName>
</protein>
<feature type="domain" description="Type I restriction modification DNA specificity" evidence="4">
    <location>
        <begin position="402"/>
        <end position="557"/>
    </location>
</feature>
<dbReference type="SUPFAM" id="SSF116734">
    <property type="entry name" value="DNA methylase specificity domain"/>
    <property type="match status" value="3"/>
</dbReference>
<dbReference type="RefSeq" id="WP_181814458.1">
    <property type="nucleotide sequence ID" value="NZ_UGQU01000004.1"/>
</dbReference>
<keyword evidence="3" id="KW-0238">DNA-binding</keyword>
<keyword evidence="5" id="KW-0378">Hydrolase</keyword>